<dbReference type="SUPFAM" id="SSF52833">
    <property type="entry name" value="Thioredoxin-like"/>
    <property type="match status" value="1"/>
</dbReference>
<dbReference type="InterPro" id="IPR000866">
    <property type="entry name" value="AhpC/TSA"/>
</dbReference>
<dbReference type="PANTHER" id="PTHR42852">
    <property type="entry name" value="THIOL:DISULFIDE INTERCHANGE PROTEIN DSBE"/>
    <property type="match status" value="1"/>
</dbReference>
<dbReference type="InterPro" id="IPR013766">
    <property type="entry name" value="Thioredoxin_domain"/>
</dbReference>
<dbReference type="InterPro" id="IPR050553">
    <property type="entry name" value="Thioredoxin_ResA/DsbE_sf"/>
</dbReference>
<dbReference type="Proteomes" id="UP000609064">
    <property type="component" value="Unassembled WGS sequence"/>
</dbReference>
<dbReference type="GO" id="GO:0016209">
    <property type="term" value="F:antioxidant activity"/>
    <property type="evidence" value="ECO:0007669"/>
    <property type="project" value="InterPro"/>
</dbReference>
<organism evidence="2 3">
    <name type="scientific">Emticicia aquatilis</name>
    <dbReference type="NCBI Taxonomy" id="1537369"/>
    <lineage>
        <taxon>Bacteria</taxon>
        <taxon>Pseudomonadati</taxon>
        <taxon>Bacteroidota</taxon>
        <taxon>Cytophagia</taxon>
        <taxon>Cytophagales</taxon>
        <taxon>Leadbetterellaceae</taxon>
        <taxon>Emticicia</taxon>
    </lineage>
</organism>
<dbReference type="PANTHER" id="PTHR42852:SF17">
    <property type="entry name" value="THIOREDOXIN-LIKE PROTEIN HI_1115"/>
    <property type="match status" value="1"/>
</dbReference>
<evidence type="ECO:0000313" key="3">
    <source>
        <dbReference type="Proteomes" id="UP000609064"/>
    </source>
</evidence>
<dbReference type="RefSeq" id="WP_188764107.1">
    <property type="nucleotide sequence ID" value="NZ_BMKK01000001.1"/>
</dbReference>
<comment type="caution">
    <text evidence="2">The sequence shown here is derived from an EMBL/GenBank/DDBJ whole genome shotgun (WGS) entry which is preliminary data.</text>
</comment>
<evidence type="ECO:0000259" key="1">
    <source>
        <dbReference type="PROSITE" id="PS51352"/>
    </source>
</evidence>
<dbReference type="GO" id="GO:0016491">
    <property type="term" value="F:oxidoreductase activity"/>
    <property type="evidence" value="ECO:0007669"/>
    <property type="project" value="InterPro"/>
</dbReference>
<dbReference type="PROSITE" id="PS51352">
    <property type="entry name" value="THIOREDOXIN_2"/>
    <property type="match status" value="1"/>
</dbReference>
<reference evidence="2" key="2">
    <citation type="submission" date="2020-09" db="EMBL/GenBank/DDBJ databases">
        <authorList>
            <person name="Sun Q."/>
            <person name="Zhou Y."/>
        </authorList>
    </citation>
    <scope>NUCLEOTIDE SEQUENCE</scope>
    <source>
        <strain evidence="2">CGMCC 1.15958</strain>
    </source>
</reference>
<dbReference type="AlphaFoldDB" id="A0A916YH43"/>
<feature type="domain" description="Thioredoxin" evidence="1">
    <location>
        <begin position="21"/>
        <end position="165"/>
    </location>
</feature>
<dbReference type="Gene3D" id="3.40.30.10">
    <property type="entry name" value="Glutaredoxin"/>
    <property type="match status" value="1"/>
</dbReference>
<sequence>MLAFVRVNQLLFFLLLVSLKLSAQKSLPDVSIKDLQGLSFSTKQLGESSQPTIISFWATWCKPCLQEMNAINENLADWQAEKKVRFIAISVDDSRSKGRVPTLVNSKKWKFEVYLDENGDLQRAMNVLNVPHTFVLDAKGKIIYQHTSYASGDEEAYIEAIRKIK</sequence>
<dbReference type="EMBL" id="BMKK01000001">
    <property type="protein sequence ID" value="GGD43190.1"/>
    <property type="molecule type" value="Genomic_DNA"/>
</dbReference>
<protein>
    <submittedName>
        <fullName evidence="2">Thiol-disulfide oxidoreductase ResA</fullName>
    </submittedName>
</protein>
<evidence type="ECO:0000313" key="2">
    <source>
        <dbReference type="EMBL" id="GGD43190.1"/>
    </source>
</evidence>
<reference evidence="2" key="1">
    <citation type="journal article" date="2014" name="Int. J. Syst. Evol. Microbiol.">
        <title>Complete genome sequence of Corynebacterium casei LMG S-19264T (=DSM 44701T), isolated from a smear-ripened cheese.</title>
        <authorList>
            <consortium name="US DOE Joint Genome Institute (JGI-PGF)"/>
            <person name="Walter F."/>
            <person name="Albersmeier A."/>
            <person name="Kalinowski J."/>
            <person name="Ruckert C."/>
        </authorList>
    </citation>
    <scope>NUCLEOTIDE SEQUENCE</scope>
    <source>
        <strain evidence="2">CGMCC 1.15958</strain>
    </source>
</reference>
<dbReference type="CDD" id="cd02966">
    <property type="entry name" value="TlpA_like_family"/>
    <property type="match status" value="1"/>
</dbReference>
<dbReference type="Pfam" id="PF00578">
    <property type="entry name" value="AhpC-TSA"/>
    <property type="match status" value="1"/>
</dbReference>
<gene>
    <name evidence="2" type="primary">resA</name>
    <name evidence="2" type="ORF">GCM10011514_03910</name>
</gene>
<dbReference type="InterPro" id="IPR036249">
    <property type="entry name" value="Thioredoxin-like_sf"/>
</dbReference>
<name>A0A916YH43_9BACT</name>
<proteinExistence type="predicted"/>
<keyword evidence="3" id="KW-1185">Reference proteome</keyword>
<accession>A0A916YH43</accession>